<proteinExistence type="predicted"/>
<dbReference type="SUPFAM" id="SSF110296">
    <property type="entry name" value="Oligoxyloglucan reducing end-specific cellobiohydrolase"/>
    <property type="match status" value="1"/>
</dbReference>
<dbReference type="InterPro" id="IPR028994">
    <property type="entry name" value="Integrin_alpha_N"/>
</dbReference>
<dbReference type="SUPFAM" id="SSF49265">
    <property type="entry name" value="Fibronectin type III"/>
    <property type="match status" value="2"/>
</dbReference>
<organism evidence="4 5">
    <name type="scientific">Chryseotalea sanaruensis</name>
    <dbReference type="NCBI Taxonomy" id="2482724"/>
    <lineage>
        <taxon>Bacteria</taxon>
        <taxon>Pseudomonadati</taxon>
        <taxon>Bacteroidota</taxon>
        <taxon>Cytophagia</taxon>
        <taxon>Cytophagales</taxon>
        <taxon>Chryseotaleaceae</taxon>
        <taxon>Chryseotalea</taxon>
    </lineage>
</organism>
<evidence type="ECO:0000259" key="3">
    <source>
        <dbReference type="PROSITE" id="PS50853"/>
    </source>
</evidence>
<keyword evidence="1 2" id="KW-0732">Signal</keyword>
<dbReference type="InterPro" id="IPR013517">
    <property type="entry name" value="FG-GAP"/>
</dbReference>
<sequence length="2199" mass="239674">MTYLSMKKILLQTLILLLASISVANAQNTWSFVPGPFGGTIVDLERTSTGKLFATASSSSPFYPEGYPYVSTNNGTTWTPVLLSSAKEVVLDIEYDFLSGNIYILTYNDTYRSIDNGVTFTKQNTDENSHQSRRIKRHPSGRLIGMGHSNLHYSDDEGATWNLGFDTGQPFAGVLRDIEISEFGDIIIAASSSAGGLLRSIDGGESAIEVTTDLVGNFVVLDLEYNYQESQMYCFTRDFGFIYSNDVDGAGTDFRVGDEWLVDNTGLEDLNFEDNYGTEVILSLGDKLILVDNYNRKIYLKDFNGSFLWERVGGLLTADVRCLAGGSVSSFILGTETRGVIRTTNGGTSFVVANNGIDRLEPTDMEHLSDGTVLVTSQFNVHALEGVNNTWSDILHTRERFRHILPLELSETALIIGSEKSYLYNSSNNSITERGIMPPTDVGLVAMGSNTQKLYGLDYGNGQLYYSSDQALTWSAATTVTNLPLLDGFPRKLMVRNDVTNELYLLWYDYDSGNDQVYKIDLTTLPFAASATLVTEHAIDNIKSLQVKEGLTFVYGDVGSSIHKLAFQFQNNNDWIIKDAPPGGQMFVSDQGHIFITRNDGSDRKEVLVSRDLGETYTTITSFGNVGDFYEIINLVVEGNIQSGRAFALLPFSGLYYTNETVIPPSPVLSFDVAGAGTEEVTLSWTDDSFNENAFVVQYFNGTSFVSLDTLSSPAPNGQGRRIYFVDRNRTPGSATTYRVAAINASGNSPFEQVVANTLSVCETTIPDNRSWSLFIVGTEETALNVVVRKQSDGYYSISDVTAGLVSVDEPAVIEESCGTVYIRDQFLAEGSPDIYPTQNGSWNDVTSVLTLHWISNPSVAPSVSRTVELTLNATDPIPAAPQLPRVFAFSSTEVEISWTPTAFETSFVVERSTVSGSGFTQIAEVNYPTSSHIDNTVTPGTTYFYRIIARNSTGDSSPSSEVSIPFTVPRFLQQESVTTTPLTNTIGTLWGDFDNDGDEDLIITNFGIFSLELQEVLVYRNDNGTFTPLNDVFESNRYITASIADYNKDGNLDIFFASSGEPHALYRGNGNFTFTKVNSIVNQNTSSDDDGTFYTSWIDVNSDGLLDLHITFSQYDPGTVKDALYLQTNSGEFIAATNSGDLTIEGRAVNDVVWLDKDNDGDMDAIFVIDAQSVTSALVFENDGTGSFTELPNPGFTLLAETLAGAAGDYNNDGFIDVYVTEQEASSPNKLFRNNAGTTFSQQEASVLMEAQPASTISAVWGDIDNNGFLDLVTSRFGSNTIYLNQNGTTFTKLTTEKFCDNAAINGGLALADYDNDGYLDIAITSLNAFFSQNAQAPPNRHLFKNSGGLNNWLKLKLNGTVSNRSGIGARVKARIGSITQHREVTGHSSLASQNSLIVHFGFGSSSVIDELIIEWPSGITQTLANVTVNQLLTVIEDNTGPVLTQLAPITDATDVNANTTLAITLNEQATAVAARNLRIFKTTDLVNPVSVIAVTSAVKTGNTFTFTLAQPLDNSTSYSVAIEVGAFKDIYGNDFAGLEASSWQFTTTAGPSTTLLSPANNAEDVAINSTLEITFNKAVTGVAGKTLDVFIQGSPEPEFSIDAATGIIAGNKITFTPPSAFEFQTLYDVVVEAGAFIDNFSNASNEITWSFLTIDNVAPVITFTAPTSVNKGAATIFSPIVTDNSGEVENAVLHYRKIAAVSFSTLQGVLNSGIANQYDFNVPATFFDETGLEYFFTATDLSGNEVRSPAGTNTYKLFVSYSLIDSKIPSAQLGLGGTKNGWKIFSIPFELGNSNSITAVFDELSDLENKIGYRFLKYKDQTGWGEFPTDFSTIERGEGYFINIKVAEDIEIGEGILAPSNDRNNLFQISLKQGWNMIGNPYLSTISWADVSAYNALTGTNAVLVKYTSGQYAQTNQNLSPFEGGLVFASAAATISVPFAGQTNAGVRTNDVVFGEGDWLMPLTISNGEFENTFGGIGMHKLADNSFDQFDGVNPPRFFEYSELNFAHPEHFAKNFSRDVVPTSDKYVWEFTVASNQSGSATLKWNSADLANLKQEIYLFDETLQQPVDMLSQSSYVFNPNESSRFRIYYGENIINEMLPNMVQLGKAYPNPSADVVSLPFSLPEAGGARQQVSIEVIDAMGKSYGTILSKAFAPGYYTFEWNGAQVVDTEGLYIFKVAVDNKQGKQIQQSRVLIKK</sequence>
<keyword evidence="5" id="KW-1185">Reference proteome</keyword>
<reference evidence="4 5" key="1">
    <citation type="submission" date="2018-11" db="EMBL/GenBank/DDBJ databases">
        <title>Chryseotalea sanarue gen. nov., sp., nov., a member of the family Cytophagaceae, isolated from a brackish lake in Hamamatsu Japan.</title>
        <authorList>
            <person name="Maejima Y."/>
            <person name="Iino T."/>
            <person name="Muraguchi Y."/>
            <person name="Fukuda K."/>
            <person name="Ohkuma M."/>
            <person name="Moriuchi R."/>
            <person name="Dohra H."/>
            <person name="Kimbara K."/>
            <person name="Shintani M."/>
        </authorList>
    </citation>
    <scope>NUCLEOTIDE SEQUENCE [LARGE SCALE GENOMIC DNA]</scope>
    <source>
        <strain evidence="4 5">Ys</strain>
    </source>
</reference>
<gene>
    <name evidence="4" type="ORF">SanaruYs_11500</name>
</gene>
<dbReference type="InterPro" id="IPR032812">
    <property type="entry name" value="SbsA_Ig"/>
</dbReference>
<evidence type="ECO:0000256" key="1">
    <source>
        <dbReference type="ARBA" id="ARBA00022729"/>
    </source>
</evidence>
<evidence type="ECO:0000256" key="2">
    <source>
        <dbReference type="SAM" id="SignalP"/>
    </source>
</evidence>
<dbReference type="SUPFAM" id="SSF69318">
    <property type="entry name" value="Integrin alpha N-terminal domain"/>
    <property type="match status" value="1"/>
</dbReference>
<dbReference type="Gene3D" id="2.130.10.130">
    <property type="entry name" value="Integrin alpha, N-terminal"/>
    <property type="match status" value="2"/>
</dbReference>
<dbReference type="SMART" id="SM00060">
    <property type="entry name" value="FN3"/>
    <property type="match status" value="2"/>
</dbReference>
<dbReference type="Pfam" id="PF07593">
    <property type="entry name" value="UnbV_ASPIC"/>
    <property type="match status" value="1"/>
</dbReference>
<dbReference type="InterPro" id="IPR003961">
    <property type="entry name" value="FN3_dom"/>
</dbReference>
<dbReference type="InterPro" id="IPR027039">
    <property type="entry name" value="Crtac1"/>
</dbReference>
<dbReference type="InterPro" id="IPR036278">
    <property type="entry name" value="Sialidase_sf"/>
</dbReference>
<dbReference type="Gene3D" id="2.60.40.10">
    <property type="entry name" value="Immunoglobulins"/>
    <property type="match status" value="2"/>
</dbReference>
<evidence type="ECO:0000313" key="5">
    <source>
        <dbReference type="Proteomes" id="UP000288227"/>
    </source>
</evidence>
<dbReference type="PANTHER" id="PTHR16026">
    <property type="entry name" value="CARTILAGE ACIDIC PROTEIN 1"/>
    <property type="match status" value="1"/>
</dbReference>
<dbReference type="CDD" id="cd15482">
    <property type="entry name" value="Sialidase_non-viral"/>
    <property type="match status" value="1"/>
</dbReference>
<dbReference type="Pfam" id="PF13205">
    <property type="entry name" value="Big_5"/>
    <property type="match status" value="2"/>
</dbReference>
<dbReference type="CDD" id="cd00063">
    <property type="entry name" value="FN3"/>
    <property type="match status" value="1"/>
</dbReference>
<dbReference type="InterPro" id="IPR013783">
    <property type="entry name" value="Ig-like_fold"/>
</dbReference>
<evidence type="ECO:0000313" key="4">
    <source>
        <dbReference type="EMBL" id="GCC50931.1"/>
    </source>
</evidence>
<dbReference type="Gene3D" id="2.130.10.10">
    <property type="entry name" value="YVTN repeat-like/Quinoprotein amine dehydrogenase"/>
    <property type="match status" value="1"/>
</dbReference>
<feature type="chain" id="PRO_5019344729" description="Fibronectin type-III domain-containing protein" evidence="2">
    <location>
        <begin position="27"/>
        <end position="2199"/>
    </location>
</feature>
<name>A0A401U7R4_9BACT</name>
<dbReference type="InterPro" id="IPR011519">
    <property type="entry name" value="UnbV_ASPIC"/>
</dbReference>
<dbReference type="InterPro" id="IPR036116">
    <property type="entry name" value="FN3_sf"/>
</dbReference>
<dbReference type="PANTHER" id="PTHR16026:SF0">
    <property type="entry name" value="CARTILAGE ACIDIC PROTEIN 1"/>
    <property type="match status" value="1"/>
</dbReference>
<dbReference type="InterPro" id="IPR015943">
    <property type="entry name" value="WD40/YVTN_repeat-like_dom_sf"/>
</dbReference>
<dbReference type="Pfam" id="PF13517">
    <property type="entry name" value="FG-GAP_3"/>
    <property type="match status" value="2"/>
</dbReference>
<feature type="domain" description="Fibronectin type-III" evidence="3">
    <location>
        <begin position="664"/>
        <end position="764"/>
    </location>
</feature>
<feature type="domain" description="Fibronectin type-III" evidence="3">
    <location>
        <begin position="881"/>
        <end position="972"/>
    </location>
</feature>
<dbReference type="SUPFAM" id="SSF50939">
    <property type="entry name" value="Sialidases"/>
    <property type="match status" value="1"/>
</dbReference>
<feature type="signal peptide" evidence="2">
    <location>
        <begin position="1"/>
        <end position="26"/>
    </location>
</feature>
<accession>A0A401U7R4</accession>
<comment type="caution">
    <text evidence="4">The sequence shown here is derived from an EMBL/GenBank/DDBJ whole genome shotgun (WGS) entry which is preliminary data.</text>
</comment>
<protein>
    <recommendedName>
        <fullName evidence="3">Fibronectin type-III domain-containing protein</fullName>
    </recommendedName>
</protein>
<dbReference type="Proteomes" id="UP000288227">
    <property type="component" value="Unassembled WGS sequence"/>
</dbReference>
<dbReference type="PROSITE" id="PS50853">
    <property type="entry name" value="FN3"/>
    <property type="match status" value="2"/>
</dbReference>
<dbReference type="EMBL" id="BHXQ01000002">
    <property type="protein sequence ID" value="GCC50931.1"/>
    <property type="molecule type" value="Genomic_DNA"/>
</dbReference>